<dbReference type="AlphaFoldDB" id="A0A834MAR3"/>
<dbReference type="Pfam" id="PF06151">
    <property type="entry name" value="Trehalose_recp"/>
    <property type="match status" value="1"/>
</dbReference>
<feature type="transmembrane region" description="Helical" evidence="9">
    <location>
        <begin position="335"/>
        <end position="358"/>
    </location>
</feature>
<protein>
    <recommendedName>
        <fullName evidence="8">Gustatory receptor</fullName>
    </recommendedName>
</protein>
<evidence type="ECO:0000256" key="1">
    <source>
        <dbReference type="ARBA" id="ARBA00004651"/>
    </source>
</evidence>
<keyword evidence="7 8" id="KW-0675">Receptor</keyword>
<evidence type="ECO:0000256" key="5">
    <source>
        <dbReference type="ARBA" id="ARBA00022989"/>
    </source>
</evidence>
<feature type="transmembrane region" description="Helical" evidence="9">
    <location>
        <begin position="407"/>
        <end position="425"/>
    </location>
</feature>
<feature type="transmembrane region" description="Helical" evidence="9">
    <location>
        <begin position="89"/>
        <end position="111"/>
    </location>
</feature>
<organism evidence="10 11">
    <name type="scientific">Rhynchophorus ferrugineus</name>
    <name type="common">Red palm weevil</name>
    <name type="synonym">Curculio ferrugineus</name>
    <dbReference type="NCBI Taxonomy" id="354439"/>
    <lineage>
        <taxon>Eukaryota</taxon>
        <taxon>Metazoa</taxon>
        <taxon>Ecdysozoa</taxon>
        <taxon>Arthropoda</taxon>
        <taxon>Hexapoda</taxon>
        <taxon>Insecta</taxon>
        <taxon>Pterygota</taxon>
        <taxon>Neoptera</taxon>
        <taxon>Endopterygota</taxon>
        <taxon>Coleoptera</taxon>
        <taxon>Polyphaga</taxon>
        <taxon>Cucujiformia</taxon>
        <taxon>Curculionidae</taxon>
        <taxon>Dryophthorinae</taxon>
        <taxon>Rhynchophorus</taxon>
    </lineage>
</organism>
<dbReference type="GO" id="GO:0050916">
    <property type="term" value="P:sensory perception of sweet taste"/>
    <property type="evidence" value="ECO:0007669"/>
    <property type="project" value="UniProtKB-ARBA"/>
</dbReference>
<keyword evidence="8" id="KW-0807">Transducer</keyword>
<dbReference type="EMBL" id="JAACXV010013659">
    <property type="protein sequence ID" value="KAF7272880.1"/>
    <property type="molecule type" value="Genomic_DNA"/>
</dbReference>
<dbReference type="GO" id="GO:0007165">
    <property type="term" value="P:signal transduction"/>
    <property type="evidence" value="ECO:0007669"/>
    <property type="project" value="UniProtKB-KW"/>
</dbReference>
<keyword evidence="6 9" id="KW-0472">Membrane</keyword>
<dbReference type="PANTHER" id="PTHR21421">
    <property type="entry name" value="GUSTATORY RECEPTOR"/>
    <property type="match status" value="1"/>
</dbReference>
<keyword evidence="3" id="KW-1003">Cell membrane</keyword>
<sequence length="435" mass="49756">MAGKLNKIPKVPAGSCCKMFLSQFMLKTIQVAPAKTDDKRGKIDDEGEKNIFVSLKSFMTFCQLLGLLPQENVRKSLEEMHFRLLSIKTLYAIVMIFSLTVAVVSCLIFWVMNGSNIGDVAVAVFYGGSLGAMVLHLQLAASWKKLIKSWCDIDTIMNSTYGYPKSLDKKIRWLSFVFIFLGLTDYLLNVGNWSEHLSYHHGDNFTIELYYRTTFPQLFNYLPYNPWSVIFSTIITIHSNVTWAVNDLFIIIMSTALALRFQQISQKLNNERFKINPVLFWKGIREDYDRLASFCRELDSHISPIVLWSFFLNIFFLLIQLYNSLESISLLARKVYFVFSFVYLIFKTTSVSLFAAWINDESKAPTNVLNSVDSALYNVEIRRLLVQISFDKTALTGCKMFSVKRGIILSVASAIVTYELVLIQFSQANLYEATA</sequence>
<evidence type="ECO:0000256" key="3">
    <source>
        <dbReference type="ARBA" id="ARBA00022475"/>
    </source>
</evidence>
<evidence type="ECO:0000256" key="7">
    <source>
        <dbReference type="ARBA" id="ARBA00023170"/>
    </source>
</evidence>
<evidence type="ECO:0000313" key="10">
    <source>
        <dbReference type="EMBL" id="KAF7272880.1"/>
    </source>
</evidence>
<evidence type="ECO:0000256" key="6">
    <source>
        <dbReference type="ARBA" id="ARBA00023136"/>
    </source>
</evidence>
<feature type="transmembrane region" description="Helical" evidence="9">
    <location>
        <begin position="117"/>
        <end position="139"/>
    </location>
</feature>
<feature type="transmembrane region" description="Helical" evidence="9">
    <location>
        <begin position="305"/>
        <end position="323"/>
    </location>
</feature>
<evidence type="ECO:0000256" key="8">
    <source>
        <dbReference type="PIRNR" id="PIRNR038981"/>
    </source>
</evidence>
<dbReference type="InterPro" id="IPR009318">
    <property type="entry name" value="Gustatory_rcpt"/>
</dbReference>
<gene>
    <name evidence="10" type="ORF">GWI33_014358</name>
</gene>
<evidence type="ECO:0000256" key="2">
    <source>
        <dbReference type="ARBA" id="ARBA00005327"/>
    </source>
</evidence>
<name>A0A834MAR3_RHYFE</name>
<evidence type="ECO:0000256" key="4">
    <source>
        <dbReference type="ARBA" id="ARBA00022692"/>
    </source>
</evidence>
<evidence type="ECO:0000256" key="9">
    <source>
        <dbReference type="SAM" id="Phobius"/>
    </source>
</evidence>
<dbReference type="OrthoDB" id="5800391at2759"/>
<comment type="function">
    <text evidence="8">Plays a role in the sugar gustatory response.</text>
</comment>
<dbReference type="PANTHER" id="PTHR21421:SF29">
    <property type="entry name" value="GUSTATORY RECEPTOR 5A FOR TREHALOSE-RELATED"/>
    <property type="match status" value="1"/>
</dbReference>
<keyword evidence="5 9" id="KW-1133">Transmembrane helix</keyword>
<proteinExistence type="inferred from homology"/>
<dbReference type="PIRSF" id="PIRSF038981">
    <property type="entry name" value="GRP"/>
    <property type="match status" value="1"/>
</dbReference>
<comment type="similarity">
    <text evidence="2">Belongs to the insect chemoreceptor superfamily. Gustatory receptor (GR) family. Gr5a subfamily.</text>
</comment>
<feature type="transmembrane region" description="Helical" evidence="9">
    <location>
        <begin position="229"/>
        <end position="259"/>
    </location>
</feature>
<feature type="transmembrane region" description="Helical" evidence="9">
    <location>
        <begin position="171"/>
        <end position="188"/>
    </location>
</feature>
<dbReference type="GO" id="GO:0008527">
    <property type="term" value="F:taste receptor activity"/>
    <property type="evidence" value="ECO:0007669"/>
    <property type="project" value="InterPro"/>
</dbReference>
<accession>A0A834MAR3</accession>
<reference evidence="10" key="1">
    <citation type="submission" date="2020-08" db="EMBL/GenBank/DDBJ databases">
        <title>Genome sequencing and assembly of the red palm weevil Rhynchophorus ferrugineus.</title>
        <authorList>
            <person name="Dias G.B."/>
            <person name="Bergman C.M."/>
            <person name="Manee M."/>
        </authorList>
    </citation>
    <scope>NUCLEOTIDE SEQUENCE</scope>
    <source>
        <strain evidence="10">AA-2017</strain>
        <tissue evidence="10">Whole larva</tissue>
    </source>
</reference>
<evidence type="ECO:0000313" key="11">
    <source>
        <dbReference type="Proteomes" id="UP000625711"/>
    </source>
</evidence>
<keyword evidence="11" id="KW-1185">Reference proteome</keyword>
<dbReference type="Proteomes" id="UP000625711">
    <property type="component" value="Unassembled WGS sequence"/>
</dbReference>
<comment type="caution">
    <text evidence="10">The sequence shown here is derived from an EMBL/GenBank/DDBJ whole genome shotgun (WGS) entry which is preliminary data.</text>
</comment>
<dbReference type="GO" id="GO:0005886">
    <property type="term" value="C:plasma membrane"/>
    <property type="evidence" value="ECO:0007669"/>
    <property type="project" value="UniProtKB-SubCell"/>
</dbReference>
<keyword evidence="4 9" id="KW-0812">Transmembrane</keyword>
<comment type="subcellular location">
    <subcellularLocation>
        <location evidence="1">Cell membrane</location>
        <topology evidence="1">Multi-pass membrane protein</topology>
    </subcellularLocation>
</comment>